<evidence type="ECO:0000256" key="3">
    <source>
        <dbReference type="ARBA" id="ARBA00019010"/>
    </source>
</evidence>
<organism evidence="11">
    <name type="scientific">Leptolyngbya sp. NK1-12</name>
    <dbReference type="NCBI Taxonomy" id="2547451"/>
    <lineage>
        <taxon>Bacteria</taxon>
        <taxon>Bacillati</taxon>
        <taxon>Cyanobacteriota</taxon>
        <taxon>Cyanophyceae</taxon>
        <taxon>Leptolyngbyales</taxon>
        <taxon>Leptolyngbyaceae</taxon>
        <taxon>Leptolyngbya group</taxon>
        <taxon>Leptolyngbya</taxon>
    </lineage>
</organism>
<keyword evidence="8" id="KW-0067">ATP-binding</keyword>
<dbReference type="GO" id="GO:0046872">
    <property type="term" value="F:metal ion binding"/>
    <property type="evidence" value="ECO:0007669"/>
    <property type="project" value="UniProtKB-KW"/>
</dbReference>
<dbReference type="NCBIfam" id="TIGR00150">
    <property type="entry name" value="T6A_YjeE"/>
    <property type="match status" value="1"/>
</dbReference>
<dbReference type="AlphaFoldDB" id="A0AA96WFM5"/>
<evidence type="ECO:0000256" key="5">
    <source>
        <dbReference type="ARBA" id="ARBA00022694"/>
    </source>
</evidence>
<reference evidence="11" key="1">
    <citation type="submission" date="2020-05" db="EMBL/GenBank/DDBJ databases">
        <authorList>
            <person name="Zhu T."/>
            <person name="Keshari N."/>
            <person name="Lu X."/>
        </authorList>
    </citation>
    <scope>NUCLEOTIDE SEQUENCE</scope>
    <source>
        <strain evidence="11">NK1-12</strain>
    </source>
</reference>
<dbReference type="GO" id="GO:0005737">
    <property type="term" value="C:cytoplasm"/>
    <property type="evidence" value="ECO:0007669"/>
    <property type="project" value="UniProtKB-SubCell"/>
</dbReference>
<evidence type="ECO:0000256" key="1">
    <source>
        <dbReference type="ARBA" id="ARBA00004496"/>
    </source>
</evidence>
<dbReference type="RefSeq" id="WP_316432746.1">
    <property type="nucleotide sequence ID" value="NZ_CP053586.1"/>
</dbReference>
<evidence type="ECO:0000313" key="11">
    <source>
        <dbReference type="EMBL" id="WNZ21501.1"/>
    </source>
</evidence>
<keyword evidence="9" id="KW-0460">Magnesium</keyword>
<dbReference type="GO" id="GO:0005524">
    <property type="term" value="F:ATP binding"/>
    <property type="evidence" value="ECO:0007669"/>
    <property type="project" value="UniProtKB-KW"/>
</dbReference>
<dbReference type="PANTHER" id="PTHR33540:SF2">
    <property type="entry name" value="TRNA THREONYLCARBAMOYLADENOSINE BIOSYNTHESIS PROTEIN TSAE"/>
    <property type="match status" value="1"/>
</dbReference>
<dbReference type="Gene3D" id="3.40.50.300">
    <property type="entry name" value="P-loop containing nucleotide triphosphate hydrolases"/>
    <property type="match status" value="1"/>
</dbReference>
<evidence type="ECO:0000256" key="9">
    <source>
        <dbReference type="ARBA" id="ARBA00022842"/>
    </source>
</evidence>
<evidence type="ECO:0000256" key="8">
    <source>
        <dbReference type="ARBA" id="ARBA00022840"/>
    </source>
</evidence>
<keyword evidence="6" id="KW-0479">Metal-binding</keyword>
<evidence type="ECO:0000256" key="2">
    <source>
        <dbReference type="ARBA" id="ARBA00007599"/>
    </source>
</evidence>
<keyword evidence="5" id="KW-0819">tRNA processing</keyword>
<keyword evidence="4" id="KW-0963">Cytoplasm</keyword>
<dbReference type="GO" id="GO:0002949">
    <property type="term" value="P:tRNA threonylcarbamoyladenosine modification"/>
    <property type="evidence" value="ECO:0007669"/>
    <property type="project" value="InterPro"/>
</dbReference>
<dbReference type="SUPFAM" id="SSF52540">
    <property type="entry name" value="P-loop containing nucleoside triphosphate hydrolases"/>
    <property type="match status" value="1"/>
</dbReference>
<protein>
    <recommendedName>
        <fullName evidence="3">tRNA threonylcarbamoyladenosine biosynthesis protein TsaE</fullName>
    </recommendedName>
    <alternativeName>
        <fullName evidence="10">t(6)A37 threonylcarbamoyladenosine biosynthesis protein TsaE</fullName>
    </alternativeName>
</protein>
<evidence type="ECO:0000256" key="7">
    <source>
        <dbReference type="ARBA" id="ARBA00022741"/>
    </source>
</evidence>
<evidence type="ECO:0000256" key="10">
    <source>
        <dbReference type="ARBA" id="ARBA00032441"/>
    </source>
</evidence>
<proteinExistence type="inferred from homology"/>
<accession>A0AA96WFM5</accession>
<evidence type="ECO:0000256" key="6">
    <source>
        <dbReference type="ARBA" id="ARBA00022723"/>
    </source>
</evidence>
<comment type="subcellular location">
    <subcellularLocation>
        <location evidence="1">Cytoplasm</location>
    </subcellularLocation>
</comment>
<sequence length="165" mass="18254">MAGQQNSKPVGQIRLADEPATRQFGFELGQRLPAGIVLLLNGDLGSGKTTLVQGLGQGLGIAEPIVSPTFTLISEYPEGRVPLYHLDLYRLQSEEVDELYVEAYWSGSEYPLGIVAIEWAERLLHRPSEYLQIDFTILDAGRLAQFQAVGAFHQQILQQLEKLGC</sequence>
<dbReference type="InterPro" id="IPR027417">
    <property type="entry name" value="P-loop_NTPase"/>
</dbReference>
<dbReference type="InterPro" id="IPR003442">
    <property type="entry name" value="T6A_TsaE"/>
</dbReference>
<keyword evidence="7" id="KW-0547">Nucleotide-binding</keyword>
<gene>
    <name evidence="11" type="primary">tsaE</name>
    <name evidence="11" type="ORF">HJG54_00555</name>
</gene>
<evidence type="ECO:0000256" key="4">
    <source>
        <dbReference type="ARBA" id="ARBA00022490"/>
    </source>
</evidence>
<dbReference type="EMBL" id="CP053586">
    <property type="protein sequence ID" value="WNZ21501.1"/>
    <property type="molecule type" value="Genomic_DNA"/>
</dbReference>
<name>A0AA96WFM5_9CYAN</name>
<dbReference type="PANTHER" id="PTHR33540">
    <property type="entry name" value="TRNA THREONYLCARBAMOYLADENOSINE BIOSYNTHESIS PROTEIN TSAE"/>
    <property type="match status" value="1"/>
</dbReference>
<comment type="similarity">
    <text evidence="2">Belongs to the TsaE family.</text>
</comment>
<dbReference type="Pfam" id="PF02367">
    <property type="entry name" value="TsaE"/>
    <property type="match status" value="1"/>
</dbReference>